<evidence type="ECO:0000313" key="3">
    <source>
        <dbReference type="EMBL" id="KAF4440070.1"/>
    </source>
</evidence>
<evidence type="ECO:0000256" key="2">
    <source>
        <dbReference type="SAM" id="SignalP"/>
    </source>
</evidence>
<evidence type="ECO:0000256" key="1">
    <source>
        <dbReference type="SAM" id="MobiDB-lite"/>
    </source>
</evidence>
<feature type="signal peptide" evidence="2">
    <location>
        <begin position="1"/>
        <end position="18"/>
    </location>
</feature>
<comment type="caution">
    <text evidence="3">The sequence shown here is derived from an EMBL/GenBank/DDBJ whole genome shotgun (WGS) entry which is preliminary data.</text>
</comment>
<proteinExistence type="predicted"/>
<protein>
    <submittedName>
        <fullName evidence="3">Uncharacterized protein</fullName>
    </submittedName>
</protein>
<dbReference type="Proteomes" id="UP000605986">
    <property type="component" value="Unassembled WGS sequence"/>
</dbReference>
<name>A0A8H4NLZ4_9HYPO</name>
<evidence type="ECO:0000313" key="4">
    <source>
        <dbReference type="Proteomes" id="UP000605986"/>
    </source>
</evidence>
<feature type="chain" id="PRO_5034363914" evidence="2">
    <location>
        <begin position="19"/>
        <end position="294"/>
    </location>
</feature>
<keyword evidence="4" id="KW-1185">Reference proteome</keyword>
<sequence length="294" mass="32203">MKFSVAFGVFLAVSGAQAKYCISGCRYCDYYQGQGHWQCYVGGCSGIGGCECHPKTINGRTVNPETSNGPDGSSNCMTICPASGGTQRCKDSGHKMHPDSSGSHAAQHNYNSVAIFPIPGNAAFHLSLCIGKPILTDTNIALVNEWMSTTGKSTTRRSNPYFVFGRLATRALFWSLRKTQEQILREDIKHSIQILSMEHDDAVHMVQSIFRKHGKLVSARTAERILGETDSLPFSIRQLCSYICANELDPNKFLDNYVKGSGNVDTWDEGMLPQGLQVDQSPRGPGSESPRRSV</sequence>
<organism evidence="3 4">
    <name type="scientific">Fusarium austroafricanum</name>
    <dbReference type="NCBI Taxonomy" id="2364996"/>
    <lineage>
        <taxon>Eukaryota</taxon>
        <taxon>Fungi</taxon>
        <taxon>Dikarya</taxon>
        <taxon>Ascomycota</taxon>
        <taxon>Pezizomycotina</taxon>
        <taxon>Sordariomycetes</taxon>
        <taxon>Hypocreomycetidae</taxon>
        <taxon>Hypocreales</taxon>
        <taxon>Nectriaceae</taxon>
        <taxon>Fusarium</taxon>
        <taxon>Fusarium concolor species complex</taxon>
    </lineage>
</organism>
<dbReference type="OrthoDB" id="6161812at2759"/>
<gene>
    <name evidence="3" type="ORF">F53441_12392</name>
</gene>
<accession>A0A8H4NLZ4</accession>
<dbReference type="AlphaFoldDB" id="A0A8H4NLZ4"/>
<feature type="region of interest" description="Disordered" evidence="1">
    <location>
        <begin position="274"/>
        <end position="294"/>
    </location>
</feature>
<reference evidence="3" key="1">
    <citation type="submission" date="2020-01" db="EMBL/GenBank/DDBJ databases">
        <title>Identification and distribution of gene clusters putatively required for synthesis of sphingolipid metabolism inhibitors in phylogenetically diverse species of the filamentous fungus Fusarium.</title>
        <authorList>
            <person name="Kim H.-S."/>
            <person name="Busman M."/>
            <person name="Brown D.W."/>
            <person name="Divon H."/>
            <person name="Uhlig S."/>
            <person name="Proctor R.H."/>
        </authorList>
    </citation>
    <scope>NUCLEOTIDE SEQUENCE</scope>
    <source>
        <strain evidence="3">NRRL 53441</strain>
    </source>
</reference>
<keyword evidence="2" id="KW-0732">Signal</keyword>
<dbReference type="EMBL" id="JAADJG010000665">
    <property type="protein sequence ID" value="KAF4440070.1"/>
    <property type="molecule type" value="Genomic_DNA"/>
</dbReference>